<dbReference type="EMBL" id="SMAJ01000001">
    <property type="protein sequence ID" value="TCT10790.1"/>
    <property type="molecule type" value="Genomic_DNA"/>
</dbReference>
<reference evidence="4 5" key="1">
    <citation type="submission" date="2019-03" db="EMBL/GenBank/DDBJ databases">
        <title>Genomic Encyclopedia of Type Strains, Phase IV (KMG-IV): sequencing the most valuable type-strain genomes for metagenomic binning, comparative biology and taxonomic classification.</title>
        <authorList>
            <person name="Goeker M."/>
        </authorList>
    </citation>
    <scope>NUCLEOTIDE SEQUENCE [LARGE SCALE GENOMIC DNA]</scope>
    <source>
        <strain evidence="4 5">DSM 24591</strain>
    </source>
</reference>
<protein>
    <submittedName>
        <fullName evidence="4">Soluble lytic murein transglycosylase-like protein</fullName>
    </submittedName>
</protein>
<organism evidence="4 5">
    <name type="scientific">Paralcaligenes ureilyticus</name>
    <dbReference type="NCBI Taxonomy" id="627131"/>
    <lineage>
        <taxon>Bacteria</taxon>
        <taxon>Pseudomonadati</taxon>
        <taxon>Pseudomonadota</taxon>
        <taxon>Betaproteobacteria</taxon>
        <taxon>Burkholderiales</taxon>
        <taxon>Alcaligenaceae</taxon>
        <taxon>Paralcaligenes</taxon>
    </lineage>
</organism>
<proteinExistence type="predicted"/>
<dbReference type="SUPFAM" id="SSF53955">
    <property type="entry name" value="Lysozyme-like"/>
    <property type="match status" value="1"/>
</dbReference>
<sequence>MTDSGSGNLFSRSARGLVNQVGEFVHVSAIYLGIAVLVTLALSVTVPSLRLQSQQIHSALLASLRPDAIQNTTSFAQVNDTMLASAMPSESTSSALAPDETVGADESGPALSPPPSSAPAKPVAKSKTPEANSKPEAVPGGFFTYAMGVDARNLSIPNVTKAQSQALRSYIARKYQIAYNAAGVLIKTAFAVGKEQHLDPQLLLAVIAIESRYNPFAESHVGAQGLMQVMSDVHKDKFKRFGGGPVAALNPIANIRVGSQILKDCIKRRGSVEGGLACYVGSSGPSDGGYGAKVLAERRRIALASGIPIEQK</sequence>
<accession>A0A4R3MB89</accession>
<dbReference type="AlphaFoldDB" id="A0A4R3MB89"/>
<dbReference type="OrthoDB" id="9815002at2"/>
<dbReference type="Proteomes" id="UP000295525">
    <property type="component" value="Unassembled WGS sequence"/>
</dbReference>
<dbReference type="InterPro" id="IPR023346">
    <property type="entry name" value="Lysozyme-like_dom_sf"/>
</dbReference>
<keyword evidence="2" id="KW-0812">Transmembrane</keyword>
<evidence type="ECO:0000259" key="3">
    <source>
        <dbReference type="Pfam" id="PF01464"/>
    </source>
</evidence>
<dbReference type="Pfam" id="PF01464">
    <property type="entry name" value="SLT"/>
    <property type="match status" value="1"/>
</dbReference>
<dbReference type="RefSeq" id="WP_132579232.1">
    <property type="nucleotide sequence ID" value="NZ_SMAJ01000001.1"/>
</dbReference>
<feature type="transmembrane region" description="Helical" evidence="2">
    <location>
        <begin position="24"/>
        <end position="46"/>
    </location>
</feature>
<dbReference type="Gene3D" id="1.10.530.10">
    <property type="match status" value="1"/>
</dbReference>
<keyword evidence="2" id="KW-1133">Transmembrane helix</keyword>
<feature type="domain" description="Transglycosylase SLT" evidence="3">
    <location>
        <begin position="191"/>
        <end position="279"/>
    </location>
</feature>
<feature type="region of interest" description="Disordered" evidence="1">
    <location>
        <begin position="87"/>
        <end position="135"/>
    </location>
</feature>
<evidence type="ECO:0000313" key="4">
    <source>
        <dbReference type="EMBL" id="TCT10790.1"/>
    </source>
</evidence>
<evidence type="ECO:0000313" key="5">
    <source>
        <dbReference type="Proteomes" id="UP000295525"/>
    </source>
</evidence>
<dbReference type="InterPro" id="IPR008258">
    <property type="entry name" value="Transglycosylase_SLT_dom_1"/>
</dbReference>
<evidence type="ECO:0000256" key="1">
    <source>
        <dbReference type="SAM" id="MobiDB-lite"/>
    </source>
</evidence>
<keyword evidence="2" id="KW-0472">Membrane</keyword>
<dbReference type="CDD" id="cd00254">
    <property type="entry name" value="LT-like"/>
    <property type="match status" value="1"/>
</dbReference>
<name>A0A4R3MB89_9BURK</name>
<gene>
    <name evidence="4" type="ORF">EDC26_1016</name>
</gene>
<comment type="caution">
    <text evidence="4">The sequence shown here is derived from an EMBL/GenBank/DDBJ whole genome shotgun (WGS) entry which is preliminary data.</text>
</comment>
<keyword evidence="5" id="KW-1185">Reference proteome</keyword>
<evidence type="ECO:0000256" key="2">
    <source>
        <dbReference type="SAM" id="Phobius"/>
    </source>
</evidence>